<dbReference type="PANTHER" id="PTHR30154:SF34">
    <property type="entry name" value="TRANSCRIPTIONAL REGULATOR AZLB"/>
    <property type="match status" value="1"/>
</dbReference>
<dbReference type="InterPro" id="IPR011008">
    <property type="entry name" value="Dimeric_a/b-barrel"/>
</dbReference>
<dbReference type="PANTHER" id="PTHR30154">
    <property type="entry name" value="LEUCINE-RESPONSIVE REGULATORY PROTEIN"/>
    <property type="match status" value="1"/>
</dbReference>
<dbReference type="Pfam" id="PF01037">
    <property type="entry name" value="AsnC_trans_reg"/>
    <property type="match status" value="1"/>
</dbReference>
<evidence type="ECO:0000256" key="1">
    <source>
        <dbReference type="ARBA" id="ARBA00023015"/>
    </source>
</evidence>
<dbReference type="PROSITE" id="PS50956">
    <property type="entry name" value="HTH_ASNC_2"/>
    <property type="match status" value="1"/>
</dbReference>
<evidence type="ECO:0000259" key="4">
    <source>
        <dbReference type="PROSITE" id="PS50956"/>
    </source>
</evidence>
<evidence type="ECO:0000313" key="5">
    <source>
        <dbReference type="EMBL" id="GAA0232205.1"/>
    </source>
</evidence>
<name>A0ABN0TWU7_9BURK</name>
<proteinExistence type="predicted"/>
<evidence type="ECO:0000256" key="2">
    <source>
        <dbReference type="ARBA" id="ARBA00023125"/>
    </source>
</evidence>
<feature type="domain" description="HTH asnC-type" evidence="4">
    <location>
        <begin position="6"/>
        <end position="67"/>
    </location>
</feature>
<dbReference type="EMBL" id="BAAAFN010000015">
    <property type="protein sequence ID" value="GAA0232205.1"/>
    <property type="molecule type" value="Genomic_DNA"/>
</dbReference>
<dbReference type="Proteomes" id="UP001501176">
    <property type="component" value="Unassembled WGS sequence"/>
</dbReference>
<sequence>MPAPELDDLDRRILDTLQQDCALSNQHLAERVHASPPTCLRRVRRLVRAGIIQRRVAILDPALMGAALTVLIEVTLDAQAAAQADAFEAQLLAEPAIQQCYRVSSGPDFVLIALVADMAAYQALALRCLTGDPRVRNVRSFFATQRSKFDTRIPLAL</sequence>
<comment type="caution">
    <text evidence="5">The sequence shown here is derived from an EMBL/GenBank/DDBJ whole genome shotgun (WGS) entry which is preliminary data.</text>
</comment>
<dbReference type="Gene3D" id="3.30.70.920">
    <property type="match status" value="1"/>
</dbReference>
<keyword evidence="2" id="KW-0238">DNA-binding</keyword>
<dbReference type="SUPFAM" id="SSF46785">
    <property type="entry name" value="Winged helix' DNA-binding domain"/>
    <property type="match status" value="1"/>
</dbReference>
<dbReference type="SMART" id="SM00344">
    <property type="entry name" value="HTH_ASNC"/>
    <property type="match status" value="1"/>
</dbReference>
<keyword evidence="3" id="KW-0804">Transcription</keyword>
<dbReference type="PRINTS" id="PR00033">
    <property type="entry name" value="HTHASNC"/>
</dbReference>
<evidence type="ECO:0000256" key="3">
    <source>
        <dbReference type="ARBA" id="ARBA00023163"/>
    </source>
</evidence>
<dbReference type="InterPro" id="IPR019887">
    <property type="entry name" value="Tscrpt_reg_AsnC/Lrp_C"/>
</dbReference>
<keyword evidence="1" id="KW-0805">Transcription regulation</keyword>
<keyword evidence="6" id="KW-1185">Reference proteome</keyword>
<dbReference type="Pfam" id="PF13412">
    <property type="entry name" value="HTH_24"/>
    <property type="match status" value="1"/>
</dbReference>
<dbReference type="Gene3D" id="1.10.10.10">
    <property type="entry name" value="Winged helix-like DNA-binding domain superfamily/Winged helix DNA-binding domain"/>
    <property type="match status" value="1"/>
</dbReference>
<dbReference type="InterPro" id="IPR019888">
    <property type="entry name" value="Tscrpt_reg_AsnC-like"/>
</dbReference>
<organism evidence="5 6">
    <name type="scientific">Castellaniella daejeonensis</name>
    <dbReference type="NCBI Taxonomy" id="659013"/>
    <lineage>
        <taxon>Bacteria</taxon>
        <taxon>Pseudomonadati</taxon>
        <taxon>Pseudomonadota</taxon>
        <taxon>Betaproteobacteria</taxon>
        <taxon>Burkholderiales</taxon>
        <taxon>Alcaligenaceae</taxon>
        <taxon>Castellaniella</taxon>
    </lineage>
</organism>
<dbReference type="InterPro" id="IPR036388">
    <property type="entry name" value="WH-like_DNA-bd_sf"/>
</dbReference>
<protein>
    <submittedName>
        <fullName evidence="5">Lrp/AsnC family transcriptional regulator</fullName>
    </submittedName>
</protein>
<dbReference type="InterPro" id="IPR036390">
    <property type="entry name" value="WH_DNA-bd_sf"/>
</dbReference>
<dbReference type="RefSeq" id="WP_325124444.1">
    <property type="nucleotide sequence ID" value="NZ_BAAAFN010000015.1"/>
</dbReference>
<dbReference type="InterPro" id="IPR000485">
    <property type="entry name" value="AsnC-type_HTH_dom"/>
</dbReference>
<evidence type="ECO:0000313" key="6">
    <source>
        <dbReference type="Proteomes" id="UP001501176"/>
    </source>
</evidence>
<reference evidence="5 6" key="1">
    <citation type="journal article" date="2019" name="Int. J. Syst. Evol. Microbiol.">
        <title>The Global Catalogue of Microorganisms (GCM) 10K type strain sequencing project: providing services to taxonomists for standard genome sequencing and annotation.</title>
        <authorList>
            <consortium name="The Broad Institute Genomics Platform"/>
            <consortium name="The Broad Institute Genome Sequencing Center for Infectious Disease"/>
            <person name="Wu L."/>
            <person name="Ma J."/>
        </authorList>
    </citation>
    <scope>NUCLEOTIDE SEQUENCE [LARGE SCALE GENOMIC DNA]</scope>
    <source>
        <strain evidence="5 6">JCM 16240</strain>
    </source>
</reference>
<dbReference type="SUPFAM" id="SSF54909">
    <property type="entry name" value="Dimeric alpha+beta barrel"/>
    <property type="match status" value="1"/>
</dbReference>
<accession>A0ABN0TWU7</accession>
<gene>
    <name evidence="5" type="ORF">GCM10009125_21490</name>
</gene>